<evidence type="ECO:0000313" key="6">
    <source>
        <dbReference type="EMBL" id="ERM96910.1"/>
    </source>
</evidence>
<evidence type="ECO:0000256" key="1">
    <source>
        <dbReference type="ARBA" id="ARBA00004132"/>
    </source>
</evidence>
<protein>
    <recommendedName>
        <fullName evidence="5">ENTH domain-containing protein</fullName>
    </recommendedName>
</protein>
<sequence length="184" mass="21682">MTDFPFPLCGLGADFSLYYPSDTSLCFRRLVEIKKKGWRQSYKVLALLEYLITHGPRSVAQDFQEDRAAIQQIAHFQKRSTVKIKVERILQLRGKNYKLLEQERDQAREISRKITGFGNIMHTKRSDGSWGSKFPLFLHDCFGDRGDDYDEVDYYYISSRKEPTRTLPTTNQQKWLCWTPTRKL</sequence>
<dbReference type="InterPro" id="IPR013809">
    <property type="entry name" value="ENTH"/>
</dbReference>
<dbReference type="OrthoDB" id="4033880at2759"/>
<proteinExistence type="predicted"/>
<dbReference type="Pfam" id="PF01417">
    <property type="entry name" value="ENTH"/>
    <property type="match status" value="1"/>
</dbReference>
<evidence type="ECO:0000256" key="4">
    <source>
        <dbReference type="ARBA" id="ARBA00023329"/>
    </source>
</evidence>
<dbReference type="Gene3D" id="1.25.40.90">
    <property type="match status" value="1"/>
</dbReference>
<dbReference type="PANTHER" id="PTHR12276">
    <property type="entry name" value="EPSIN/ENT-RELATED"/>
    <property type="match status" value="1"/>
</dbReference>
<dbReference type="HOGENOM" id="CLU_1470133_0_0_1"/>
<evidence type="ECO:0000313" key="7">
    <source>
        <dbReference type="Proteomes" id="UP000017836"/>
    </source>
</evidence>
<dbReference type="PROSITE" id="PS50942">
    <property type="entry name" value="ENTH"/>
    <property type="match status" value="1"/>
</dbReference>
<dbReference type="GO" id="GO:0005794">
    <property type="term" value="C:Golgi apparatus"/>
    <property type="evidence" value="ECO:0007669"/>
    <property type="project" value="UniProtKB-SubCell"/>
</dbReference>
<gene>
    <name evidence="6" type="ORF">AMTR_s00074p00106250</name>
</gene>
<dbReference type="STRING" id="13333.W1NPK1"/>
<dbReference type="GO" id="GO:0005543">
    <property type="term" value="F:phospholipid binding"/>
    <property type="evidence" value="ECO:0000318"/>
    <property type="project" value="GO_Central"/>
</dbReference>
<keyword evidence="7" id="KW-1185">Reference proteome</keyword>
<dbReference type="GO" id="GO:0005768">
    <property type="term" value="C:endosome"/>
    <property type="evidence" value="ECO:0000318"/>
    <property type="project" value="GO_Central"/>
</dbReference>
<evidence type="ECO:0000256" key="2">
    <source>
        <dbReference type="ARBA" id="ARBA00004555"/>
    </source>
</evidence>
<accession>W1NPK1</accession>
<dbReference type="eggNOG" id="KOG2056">
    <property type="taxonomic scope" value="Eukaryota"/>
</dbReference>
<keyword evidence="4" id="KW-0968">Cytoplasmic vesicle</keyword>
<dbReference type="SUPFAM" id="SSF48464">
    <property type="entry name" value="ENTH/VHS domain"/>
    <property type="match status" value="1"/>
</dbReference>
<reference evidence="7" key="1">
    <citation type="journal article" date="2013" name="Science">
        <title>The Amborella genome and the evolution of flowering plants.</title>
        <authorList>
            <consortium name="Amborella Genome Project"/>
        </authorList>
    </citation>
    <scope>NUCLEOTIDE SEQUENCE [LARGE SCALE GENOMIC DNA]</scope>
</reference>
<name>W1NPK1_AMBTC</name>
<keyword evidence="3" id="KW-0333">Golgi apparatus</keyword>
<dbReference type="Proteomes" id="UP000017836">
    <property type="component" value="Unassembled WGS sequence"/>
</dbReference>
<dbReference type="PANTHER" id="PTHR12276:SF116">
    <property type="entry name" value="ENTH_VHS FAMILY PROTEIN"/>
    <property type="match status" value="1"/>
</dbReference>
<comment type="subcellular location">
    <subcellularLocation>
        <location evidence="1">Cytoplasmic vesicle</location>
        <location evidence="1">Clathrin-coated vesicle</location>
    </subcellularLocation>
    <subcellularLocation>
        <location evidence="2">Golgi apparatus</location>
    </subcellularLocation>
</comment>
<evidence type="ECO:0000256" key="3">
    <source>
        <dbReference type="ARBA" id="ARBA00023034"/>
    </source>
</evidence>
<dbReference type="AlphaFoldDB" id="W1NPK1"/>
<dbReference type="Gramene" id="ERM96910">
    <property type="protein sequence ID" value="ERM96910"/>
    <property type="gene ID" value="AMTR_s00074p00106250"/>
</dbReference>
<organism evidence="6 7">
    <name type="scientific">Amborella trichopoda</name>
    <dbReference type="NCBI Taxonomy" id="13333"/>
    <lineage>
        <taxon>Eukaryota</taxon>
        <taxon>Viridiplantae</taxon>
        <taxon>Streptophyta</taxon>
        <taxon>Embryophyta</taxon>
        <taxon>Tracheophyta</taxon>
        <taxon>Spermatophyta</taxon>
        <taxon>Magnoliopsida</taxon>
        <taxon>Amborellales</taxon>
        <taxon>Amborellaceae</taxon>
        <taxon>Amborella</taxon>
    </lineage>
</organism>
<dbReference type="GO" id="GO:0005886">
    <property type="term" value="C:plasma membrane"/>
    <property type="evidence" value="ECO:0000318"/>
    <property type="project" value="GO_Central"/>
</dbReference>
<dbReference type="InterPro" id="IPR008942">
    <property type="entry name" value="ENTH_VHS"/>
</dbReference>
<dbReference type="GO" id="GO:0030276">
    <property type="term" value="F:clathrin binding"/>
    <property type="evidence" value="ECO:0000318"/>
    <property type="project" value="GO_Central"/>
</dbReference>
<dbReference type="GO" id="GO:0030125">
    <property type="term" value="C:clathrin vesicle coat"/>
    <property type="evidence" value="ECO:0000318"/>
    <property type="project" value="GO_Central"/>
</dbReference>
<feature type="domain" description="ENTH" evidence="5">
    <location>
        <begin position="1"/>
        <end position="124"/>
    </location>
</feature>
<dbReference type="GO" id="GO:0006897">
    <property type="term" value="P:endocytosis"/>
    <property type="evidence" value="ECO:0000318"/>
    <property type="project" value="GO_Central"/>
</dbReference>
<evidence type="ECO:0000259" key="5">
    <source>
        <dbReference type="PROSITE" id="PS50942"/>
    </source>
</evidence>
<dbReference type="EMBL" id="KI396637">
    <property type="protein sequence ID" value="ERM96910.1"/>
    <property type="molecule type" value="Genomic_DNA"/>
</dbReference>